<dbReference type="Pfam" id="PF03401">
    <property type="entry name" value="TctC"/>
    <property type="match status" value="1"/>
</dbReference>
<dbReference type="AlphaFoldDB" id="A0A1L1PER6"/>
<reference evidence="3" key="1">
    <citation type="submission" date="2014-11" db="EMBL/GenBank/DDBJ databases">
        <title>Draft genome sequence of Hydrogenophaga intermedia S1.</title>
        <authorList>
            <person name="Gan H.M."/>
            <person name="Chew T.H."/>
            <person name="Stolz A."/>
        </authorList>
    </citation>
    <scope>NUCLEOTIDE SEQUENCE [LARGE SCALE GENOMIC DNA]</scope>
    <source>
        <strain evidence="3">S1</strain>
    </source>
</reference>
<comment type="similarity">
    <text evidence="1">Belongs to the UPF0065 (bug) family.</text>
</comment>
<evidence type="ECO:0000256" key="1">
    <source>
        <dbReference type="ARBA" id="ARBA00006987"/>
    </source>
</evidence>
<dbReference type="EMBL" id="CCAE010000003">
    <property type="protein sequence ID" value="CDN86269.1"/>
    <property type="molecule type" value="Genomic_DNA"/>
</dbReference>
<evidence type="ECO:0000313" key="2">
    <source>
        <dbReference type="EMBL" id="CDN86269.1"/>
    </source>
</evidence>
<dbReference type="Gene3D" id="3.40.190.10">
    <property type="entry name" value="Periplasmic binding protein-like II"/>
    <property type="match status" value="1"/>
</dbReference>
<dbReference type="PANTHER" id="PTHR42928:SF5">
    <property type="entry name" value="BLR1237 PROTEIN"/>
    <property type="match status" value="1"/>
</dbReference>
<gene>
    <name evidence="2" type="ORF">BN948_00670</name>
</gene>
<organism evidence="2 3">
    <name type="scientific">Hydrogenophaga intermedia</name>
    <dbReference type="NCBI Taxonomy" id="65786"/>
    <lineage>
        <taxon>Bacteria</taxon>
        <taxon>Pseudomonadati</taxon>
        <taxon>Pseudomonadota</taxon>
        <taxon>Betaproteobacteria</taxon>
        <taxon>Burkholderiales</taxon>
        <taxon>Comamonadaceae</taxon>
        <taxon>Hydrogenophaga</taxon>
    </lineage>
</organism>
<dbReference type="InterPro" id="IPR005064">
    <property type="entry name" value="BUG"/>
</dbReference>
<keyword evidence="3" id="KW-1185">Reference proteome</keyword>
<evidence type="ECO:0008006" key="4">
    <source>
        <dbReference type="Google" id="ProtNLM"/>
    </source>
</evidence>
<dbReference type="PIRSF" id="PIRSF017082">
    <property type="entry name" value="YflP"/>
    <property type="match status" value="1"/>
</dbReference>
<proteinExistence type="inferred from homology"/>
<evidence type="ECO:0000313" key="3">
    <source>
        <dbReference type="Proteomes" id="UP000028878"/>
    </source>
</evidence>
<protein>
    <recommendedName>
        <fullName evidence="4">Tripartite tricarboxylate transporter substrate binding protein</fullName>
    </recommendedName>
</protein>
<dbReference type="Proteomes" id="UP000028878">
    <property type="component" value="Unassembled WGS sequence"/>
</dbReference>
<accession>A0A1L1PER6</accession>
<dbReference type="RefSeq" id="WP_009516769.1">
    <property type="nucleotide sequence ID" value="NZ_CCAE010000003.1"/>
</dbReference>
<dbReference type="Gene3D" id="3.40.190.150">
    <property type="entry name" value="Bordetella uptake gene, domain 1"/>
    <property type="match status" value="1"/>
</dbReference>
<name>A0A1L1PER6_HYDIT</name>
<sequence>MNRRDLVALGLASPFLGTALAQSAPGFPNRHVRLIAFGEPGGPLDILGRVFAERLSKAWGHPVVVETKPGAGGMIAADFVAKAPADGHTFLFTITHTQLVLPFLQKTPYDPIKDFQPLTPVGVGGPVLMVRSDAPVNNVQEYVAWAKSKGRITCATWGQGTAAHLYTELLRKQTGATIDHVPYKGQAGAHIDLFGGVIDSAWANPSTAKVHLQGDKTSGGKPKVRVIAIAGSQRSGTLPDVPTFVEQGFKGGFETESWFGFLAPAKTPRPVVEQIVKGLHEAAKTDEVRQRLIDLGLTPLTQSPDEFAAAQQKELPQWEALIRAAGMRAG</sequence>
<dbReference type="PANTHER" id="PTHR42928">
    <property type="entry name" value="TRICARBOXYLATE-BINDING PROTEIN"/>
    <property type="match status" value="1"/>
</dbReference>
<dbReference type="SUPFAM" id="SSF53850">
    <property type="entry name" value="Periplasmic binding protein-like II"/>
    <property type="match status" value="1"/>
</dbReference>
<dbReference type="InterPro" id="IPR042100">
    <property type="entry name" value="Bug_dom1"/>
</dbReference>
<dbReference type="CDD" id="cd07012">
    <property type="entry name" value="PBP2_Bug_TTT"/>
    <property type="match status" value="1"/>
</dbReference>